<dbReference type="InterPro" id="IPR007393">
    <property type="entry name" value="YlxR_dom"/>
</dbReference>
<dbReference type="BioCyc" id="CSTA292563:G1353-2472-MONOMER"/>
<dbReference type="PATRIC" id="fig|292563.3.peg.2586"/>
<dbReference type="KEGG" id="csn:Cyast_2472"/>
<protein>
    <recommendedName>
        <fullName evidence="1">YlxR domain-containing protein</fullName>
    </recommendedName>
</protein>
<dbReference type="HOGENOM" id="CLU_147970_2_0_3"/>
<feature type="domain" description="YlxR" evidence="1">
    <location>
        <begin position="7"/>
        <end position="78"/>
    </location>
</feature>
<dbReference type="PANTHER" id="PTHR34215:SF1">
    <property type="entry name" value="YLXR DOMAIN-CONTAINING PROTEIN"/>
    <property type="match status" value="1"/>
</dbReference>
<accession>K9YPU1</accession>
<proteinExistence type="predicted"/>
<keyword evidence="3" id="KW-1185">Reference proteome</keyword>
<reference evidence="3" key="1">
    <citation type="journal article" date="2013" name="Proc. Natl. Acad. Sci. U.S.A.">
        <title>Improving the coverage of the cyanobacterial phylum using diversity-driven genome sequencing.</title>
        <authorList>
            <person name="Shih P.M."/>
            <person name="Wu D."/>
            <person name="Latifi A."/>
            <person name="Axen S.D."/>
            <person name="Fewer D.P."/>
            <person name="Talla E."/>
            <person name="Calteau A."/>
            <person name="Cai F."/>
            <person name="Tandeau de Marsac N."/>
            <person name="Rippka R."/>
            <person name="Herdman M."/>
            <person name="Sivonen K."/>
            <person name="Coursin T."/>
            <person name="Laurent T."/>
            <person name="Goodwin L."/>
            <person name="Nolan M."/>
            <person name="Davenport K.W."/>
            <person name="Han C.S."/>
            <person name="Rubin E.M."/>
            <person name="Eisen J.A."/>
            <person name="Woyke T."/>
            <person name="Gugger M."/>
            <person name="Kerfeld C.A."/>
        </authorList>
    </citation>
    <scope>NUCLEOTIDE SEQUENCE [LARGE SCALE GENOMIC DNA]</scope>
    <source>
        <strain evidence="3">ATCC 29140 / PCC 7202</strain>
    </source>
</reference>
<dbReference type="InterPro" id="IPR037465">
    <property type="entry name" value="YlxR"/>
</dbReference>
<dbReference type="AlphaFoldDB" id="K9YPU1"/>
<dbReference type="Pfam" id="PF04296">
    <property type="entry name" value="YlxR"/>
    <property type="match status" value="1"/>
</dbReference>
<evidence type="ECO:0000259" key="1">
    <source>
        <dbReference type="Pfam" id="PF04296"/>
    </source>
</evidence>
<dbReference type="Gene3D" id="3.30.1230.10">
    <property type="entry name" value="YlxR-like"/>
    <property type="match status" value="1"/>
</dbReference>
<dbReference type="EMBL" id="CP003940">
    <property type="protein sequence ID" value="AFZ48415.1"/>
    <property type="molecule type" value="Genomic_DNA"/>
</dbReference>
<dbReference type="Proteomes" id="UP000010483">
    <property type="component" value="Chromosome"/>
</dbReference>
<evidence type="ECO:0000313" key="3">
    <source>
        <dbReference type="Proteomes" id="UP000010483"/>
    </source>
</evidence>
<dbReference type="PANTHER" id="PTHR34215">
    <property type="entry name" value="BLL0784 PROTEIN"/>
    <property type="match status" value="1"/>
</dbReference>
<name>K9YPU1_CYASC</name>
<dbReference type="STRING" id="292563.Cyast_2472"/>
<dbReference type="eggNOG" id="COG2740">
    <property type="taxonomic scope" value="Bacteria"/>
</dbReference>
<gene>
    <name evidence="2" type="ordered locus">Cyast_2472</name>
</gene>
<dbReference type="SUPFAM" id="SSF64376">
    <property type="entry name" value="YlxR-like"/>
    <property type="match status" value="1"/>
</dbReference>
<organism evidence="2 3">
    <name type="scientific">Cyanobacterium stanieri (strain ATCC 29140 / PCC 7202)</name>
    <dbReference type="NCBI Taxonomy" id="292563"/>
    <lineage>
        <taxon>Bacteria</taxon>
        <taxon>Bacillati</taxon>
        <taxon>Cyanobacteriota</taxon>
        <taxon>Cyanophyceae</taxon>
        <taxon>Oscillatoriophycideae</taxon>
        <taxon>Chroococcales</taxon>
        <taxon>Geminocystaceae</taxon>
        <taxon>Cyanobacterium</taxon>
    </lineage>
</organism>
<dbReference type="InterPro" id="IPR035931">
    <property type="entry name" value="YlxR-like_sf"/>
</dbReference>
<sequence>MTKKNYRRCVSCGLIAPKNHFCRVVRNFPDHKITLDQGMGRSAYICPNSECIAIAKKKKRLGRALRTMVSAEIYEELKTRC</sequence>
<evidence type="ECO:0000313" key="2">
    <source>
        <dbReference type="EMBL" id="AFZ48415.1"/>
    </source>
</evidence>